<evidence type="ECO:0000313" key="7">
    <source>
        <dbReference type="EMBL" id="KAL3105758.1"/>
    </source>
</evidence>
<feature type="transmembrane region" description="Helical" evidence="6">
    <location>
        <begin position="195"/>
        <end position="215"/>
    </location>
</feature>
<dbReference type="EMBL" id="JBICBT010000676">
    <property type="protein sequence ID" value="KAL3105758.1"/>
    <property type="molecule type" value="Genomic_DNA"/>
</dbReference>
<dbReference type="GO" id="GO:0016020">
    <property type="term" value="C:membrane"/>
    <property type="evidence" value="ECO:0007669"/>
    <property type="project" value="UniProtKB-SubCell"/>
</dbReference>
<keyword evidence="2 6" id="KW-0812">Transmembrane</keyword>
<evidence type="ECO:0008006" key="9">
    <source>
        <dbReference type="Google" id="ProtNLM"/>
    </source>
</evidence>
<dbReference type="Pfam" id="PF10292">
    <property type="entry name" value="7TM_GPCR_Srab"/>
    <property type="match status" value="1"/>
</dbReference>
<accession>A0ABD2KSA5</accession>
<sequence length="346" mass="40442">MDTSNFSTPNALLPYCKTIEEVLLGSDYYVMHIQMFLVTCVLILIVILVRQYVKLRISIHGNLRILFINILVLYFFHSLTWFVYFLRYRLLLFFYTNACDLLSPVWMVPVFMGPYQVYSVAYPSLHFAVTFERIRALFLVHNYEQMGPKLIIAMICAIWLASLLYLACIVGLALADPQISGHPQGVVYLTSDYNANLMFWAMLFTMLLVVATALCDWRIYLLNKRLNRVGNGPSTEYNLSLKYQINENTLSMMLILPLDLLYALIYPIYNVFVLVLRAYRQMLSTANYVSYYHMANTLLFLHSLVTLVVYIRFIKYVSRVRKPSIVKSQPNEEANIHFKQLQEQWK</sequence>
<name>A0ABD2KSA5_9BILA</name>
<comment type="subcellular location">
    <subcellularLocation>
        <location evidence="1">Membrane</location>
        <topology evidence="1">Multi-pass membrane protein</topology>
    </subcellularLocation>
</comment>
<evidence type="ECO:0000256" key="2">
    <source>
        <dbReference type="ARBA" id="ARBA00022692"/>
    </source>
</evidence>
<feature type="transmembrane region" description="Helical" evidence="6">
    <location>
        <begin position="106"/>
        <end position="129"/>
    </location>
</feature>
<dbReference type="PANTHER" id="PTHR31357:SF5">
    <property type="entry name" value="SERPENTINE RECEPTOR CLASS ALPHA-1-RELATED"/>
    <property type="match status" value="1"/>
</dbReference>
<keyword evidence="8" id="KW-1185">Reference proteome</keyword>
<feature type="transmembrane region" description="Helical" evidence="6">
    <location>
        <begin position="33"/>
        <end position="53"/>
    </location>
</feature>
<keyword evidence="3 6" id="KW-1133">Transmembrane helix</keyword>
<evidence type="ECO:0000256" key="5">
    <source>
        <dbReference type="ARBA" id="ARBA00037994"/>
    </source>
</evidence>
<feature type="transmembrane region" description="Helical" evidence="6">
    <location>
        <begin position="150"/>
        <end position="175"/>
    </location>
</feature>
<evidence type="ECO:0000256" key="3">
    <source>
        <dbReference type="ARBA" id="ARBA00022989"/>
    </source>
</evidence>
<evidence type="ECO:0000313" key="8">
    <source>
        <dbReference type="Proteomes" id="UP001620626"/>
    </source>
</evidence>
<evidence type="ECO:0000256" key="4">
    <source>
        <dbReference type="ARBA" id="ARBA00023136"/>
    </source>
</evidence>
<gene>
    <name evidence="7" type="ORF">niasHT_026533</name>
</gene>
<feature type="transmembrane region" description="Helical" evidence="6">
    <location>
        <begin position="260"/>
        <end position="279"/>
    </location>
</feature>
<reference evidence="7 8" key="1">
    <citation type="submission" date="2024-10" db="EMBL/GenBank/DDBJ databases">
        <authorList>
            <person name="Kim D."/>
        </authorList>
    </citation>
    <scope>NUCLEOTIDE SEQUENCE [LARGE SCALE GENOMIC DNA]</scope>
    <source>
        <strain evidence="7">BH-2024</strain>
    </source>
</reference>
<feature type="transmembrane region" description="Helical" evidence="6">
    <location>
        <begin position="65"/>
        <end position="86"/>
    </location>
</feature>
<comment type="caution">
    <text evidence="7">The sequence shown here is derived from an EMBL/GenBank/DDBJ whole genome shotgun (WGS) entry which is preliminary data.</text>
</comment>
<comment type="similarity">
    <text evidence="5">Belongs to the nematode receptor-like protein sra family.</text>
</comment>
<dbReference type="InterPro" id="IPR051080">
    <property type="entry name" value="Nematode_rcpt-like_serp_alpha"/>
</dbReference>
<keyword evidence="4 6" id="KW-0472">Membrane</keyword>
<organism evidence="7 8">
    <name type="scientific">Heterodera trifolii</name>
    <dbReference type="NCBI Taxonomy" id="157864"/>
    <lineage>
        <taxon>Eukaryota</taxon>
        <taxon>Metazoa</taxon>
        <taxon>Ecdysozoa</taxon>
        <taxon>Nematoda</taxon>
        <taxon>Chromadorea</taxon>
        <taxon>Rhabditida</taxon>
        <taxon>Tylenchina</taxon>
        <taxon>Tylenchomorpha</taxon>
        <taxon>Tylenchoidea</taxon>
        <taxon>Heteroderidae</taxon>
        <taxon>Heteroderinae</taxon>
        <taxon>Heterodera</taxon>
    </lineage>
</organism>
<feature type="transmembrane region" description="Helical" evidence="6">
    <location>
        <begin position="291"/>
        <end position="313"/>
    </location>
</feature>
<evidence type="ECO:0000256" key="6">
    <source>
        <dbReference type="SAM" id="Phobius"/>
    </source>
</evidence>
<proteinExistence type="inferred from homology"/>
<dbReference type="Proteomes" id="UP001620626">
    <property type="component" value="Unassembled WGS sequence"/>
</dbReference>
<protein>
    <recommendedName>
        <fullName evidence="9">Gustatory receptor</fullName>
    </recommendedName>
</protein>
<evidence type="ECO:0000256" key="1">
    <source>
        <dbReference type="ARBA" id="ARBA00004141"/>
    </source>
</evidence>
<dbReference type="InterPro" id="IPR019408">
    <property type="entry name" value="7TM_GPCR_serpentine_rcpt_Srab"/>
</dbReference>
<dbReference type="AlphaFoldDB" id="A0ABD2KSA5"/>
<dbReference type="PANTHER" id="PTHR31357">
    <property type="entry name" value="SERPENTINE RECEPTOR CLASS ALPHA-10"/>
    <property type="match status" value="1"/>
</dbReference>